<feature type="non-terminal residue" evidence="1">
    <location>
        <position position="1"/>
    </location>
</feature>
<dbReference type="InterPro" id="IPR029058">
    <property type="entry name" value="AB_hydrolase_fold"/>
</dbReference>
<dbReference type="Gene3D" id="3.40.50.1820">
    <property type="entry name" value="alpha/beta hydrolase"/>
    <property type="match status" value="1"/>
</dbReference>
<gene>
    <name evidence="1" type="ORF">EJ08DRAFT_592547</name>
</gene>
<proteinExistence type="predicted"/>
<protein>
    <recommendedName>
        <fullName evidence="3">Alpha/beta hydrolase</fullName>
    </recommendedName>
</protein>
<dbReference type="PANTHER" id="PTHR33428:SF14">
    <property type="entry name" value="CARBOXYLESTERASE TYPE B DOMAIN-CONTAINING PROTEIN"/>
    <property type="match status" value="1"/>
</dbReference>
<dbReference type="OrthoDB" id="2141514at2759"/>
<evidence type="ECO:0000313" key="1">
    <source>
        <dbReference type="EMBL" id="KAF2427784.1"/>
    </source>
</evidence>
<dbReference type="AlphaFoldDB" id="A0A9P4TVL5"/>
<dbReference type="EMBL" id="MU007057">
    <property type="protein sequence ID" value="KAF2427784.1"/>
    <property type="molecule type" value="Genomic_DNA"/>
</dbReference>
<comment type="caution">
    <text evidence="1">The sequence shown here is derived from an EMBL/GenBank/DDBJ whole genome shotgun (WGS) entry which is preliminary data.</text>
</comment>
<dbReference type="Proteomes" id="UP000800235">
    <property type="component" value="Unassembled WGS sequence"/>
</dbReference>
<dbReference type="SUPFAM" id="SSF53474">
    <property type="entry name" value="alpha/beta-Hydrolases"/>
    <property type="match status" value="1"/>
</dbReference>
<sequence>SGSYNAKYFTDPSLPNHTIYAPKTPVQNQKLPLIVWGNGACGTDGAGFSNFLTEIASYGFMVIANGNPKKAWGSAGVIQLTQAINWAEKGAAAGKFGEVDATKIGAAGQSCGGVEAYSASINDPRVKVIGIYNTGVIDPGRRWMLKELKQPVGYFYGGAADFSQKYIEQDYKDILPGHPAMMSIAPTGGHFGTYFEAKGGKYGKISVAWWKWQLQGDESSKALFFNKSSELYADGWKINTSHWKQ</sequence>
<dbReference type="PANTHER" id="PTHR33428">
    <property type="entry name" value="CHLOROPHYLLASE-2, CHLOROPLASTIC"/>
    <property type="match status" value="1"/>
</dbReference>
<name>A0A9P4TVL5_9PEZI</name>
<reference evidence="1" key="1">
    <citation type="journal article" date="2020" name="Stud. Mycol.">
        <title>101 Dothideomycetes genomes: a test case for predicting lifestyles and emergence of pathogens.</title>
        <authorList>
            <person name="Haridas S."/>
            <person name="Albert R."/>
            <person name="Binder M."/>
            <person name="Bloem J."/>
            <person name="Labutti K."/>
            <person name="Salamov A."/>
            <person name="Andreopoulos B."/>
            <person name="Baker S."/>
            <person name="Barry K."/>
            <person name="Bills G."/>
            <person name="Bluhm B."/>
            <person name="Cannon C."/>
            <person name="Castanera R."/>
            <person name="Culley D."/>
            <person name="Daum C."/>
            <person name="Ezra D."/>
            <person name="Gonzalez J."/>
            <person name="Henrissat B."/>
            <person name="Kuo A."/>
            <person name="Liang C."/>
            <person name="Lipzen A."/>
            <person name="Lutzoni F."/>
            <person name="Magnuson J."/>
            <person name="Mondo S."/>
            <person name="Nolan M."/>
            <person name="Ohm R."/>
            <person name="Pangilinan J."/>
            <person name="Park H.-J."/>
            <person name="Ramirez L."/>
            <person name="Alfaro M."/>
            <person name="Sun H."/>
            <person name="Tritt A."/>
            <person name="Yoshinaga Y."/>
            <person name="Zwiers L.-H."/>
            <person name="Turgeon B."/>
            <person name="Goodwin S."/>
            <person name="Spatafora J."/>
            <person name="Crous P."/>
            <person name="Grigoriev I."/>
        </authorList>
    </citation>
    <scope>NUCLEOTIDE SEQUENCE</scope>
    <source>
        <strain evidence="1">CBS 130266</strain>
    </source>
</reference>
<evidence type="ECO:0000313" key="2">
    <source>
        <dbReference type="Proteomes" id="UP000800235"/>
    </source>
</evidence>
<accession>A0A9P4TVL5</accession>
<organism evidence="1 2">
    <name type="scientific">Tothia fuscella</name>
    <dbReference type="NCBI Taxonomy" id="1048955"/>
    <lineage>
        <taxon>Eukaryota</taxon>
        <taxon>Fungi</taxon>
        <taxon>Dikarya</taxon>
        <taxon>Ascomycota</taxon>
        <taxon>Pezizomycotina</taxon>
        <taxon>Dothideomycetes</taxon>
        <taxon>Pleosporomycetidae</taxon>
        <taxon>Venturiales</taxon>
        <taxon>Cylindrosympodiaceae</taxon>
        <taxon>Tothia</taxon>
    </lineage>
</organism>
<keyword evidence="2" id="KW-1185">Reference proteome</keyword>
<evidence type="ECO:0008006" key="3">
    <source>
        <dbReference type="Google" id="ProtNLM"/>
    </source>
</evidence>